<evidence type="ECO:0000313" key="6">
    <source>
        <dbReference type="EMBL" id="CEI42008.1"/>
    </source>
</evidence>
<keyword evidence="7" id="KW-1185">Reference proteome</keyword>
<dbReference type="InterPro" id="IPR035810">
    <property type="entry name" value="PEBP_euk"/>
</dbReference>
<evidence type="ECO:0000256" key="2">
    <source>
        <dbReference type="ARBA" id="ARBA00023128"/>
    </source>
</evidence>
<keyword evidence="2" id="KW-0496">Mitochondrion</keyword>
<evidence type="ECO:0000313" key="7">
    <source>
        <dbReference type="Proteomes" id="UP000245910"/>
    </source>
</evidence>
<organism evidence="6 7">
    <name type="scientific">Fusarium venenatum</name>
    <dbReference type="NCBI Taxonomy" id="56646"/>
    <lineage>
        <taxon>Eukaryota</taxon>
        <taxon>Fungi</taxon>
        <taxon>Dikarya</taxon>
        <taxon>Ascomycota</taxon>
        <taxon>Pezizomycotina</taxon>
        <taxon>Sordariomycetes</taxon>
        <taxon>Hypocreomycetidae</taxon>
        <taxon>Hypocreales</taxon>
        <taxon>Nectriaceae</taxon>
        <taxon>Fusarium</taxon>
    </lineage>
</organism>
<accession>A0A2L2SYB1</accession>
<comment type="function">
    <text evidence="3">Component of the mitochondrial ribosome (mitoribosome), a dedicated translation machinery responsible for the synthesis of mitochondrial genome-encoded proteins, including at least some of the essential transmembrane subunits of the mitochondrial respiratory chain. The mitoribosomes are attached to the mitochondrial inner membrane and translation products are cotranslationally integrated into the membrane.</text>
</comment>
<comment type="subcellular location">
    <subcellularLocation>
        <location evidence="1">Mitochondrion</location>
    </subcellularLocation>
</comment>
<dbReference type="Gene3D" id="3.90.280.10">
    <property type="entry name" value="PEBP-like"/>
    <property type="match status" value="1"/>
</dbReference>
<dbReference type="Pfam" id="PF01161">
    <property type="entry name" value="PBP"/>
    <property type="match status" value="1"/>
</dbReference>
<evidence type="ECO:0000256" key="1">
    <source>
        <dbReference type="ARBA" id="ARBA00004173"/>
    </source>
</evidence>
<sequence length="470" mass="54111">MQTIPRAFFKISQESLSVNSTSTHAAPLIMSRCQVAMRPISRQLRPTCPSIVRPFTSAAIRRTPAAETQTTPTEADLDPNTVLPEFEEQLMKAGKMPIGSRRRRLAIRSTGDLPFEHLPYQAFQEARKILAVDREEKLGKIQQEIEKISRLEATKPEDIKGGQHIKDMRLRGLRKYVEELKILADANDPVVKKRFEDGTGDMNKPIYRHYAEVKWRSYDQRLINQRIKQFNIVPDVLPKLEPTADVQLYFRQLKVPPGQIVDSIVSEKPPRLRVQVFDKGERLVSIVVLDSDVPNPDSDTFNKRCHFLAANIPISPNDTSLPLSRIKAEDQLALPWMPAFSQKGAPYHRLGIYLLEQEPGQKIDVSKLKELYSKRDGFSLKSFRDKFNTTPFGFNMFRSVWDENTAAVMARHNIPGSDIEFRRTRVHSLKPPVKPRGWEAKRQGPKYRHLWKYTKNIKGISNSRGWIKRR</sequence>
<dbReference type="Proteomes" id="UP000245910">
    <property type="component" value="Chromosome IIII"/>
</dbReference>
<dbReference type="Gene3D" id="1.20.58.1180">
    <property type="match status" value="1"/>
</dbReference>
<evidence type="ECO:0000256" key="5">
    <source>
        <dbReference type="ARBA" id="ARBA00039444"/>
    </source>
</evidence>
<dbReference type="AlphaFoldDB" id="A0A2L2SYB1"/>
<dbReference type="PANTHER" id="PTHR11362:SF82">
    <property type="entry name" value="PHOSPHATIDYLETHANOLAMINE-BINDING PROTEIN 4"/>
    <property type="match status" value="1"/>
</dbReference>
<dbReference type="EMBL" id="LN649232">
    <property type="protein sequence ID" value="CEI42008.1"/>
    <property type="molecule type" value="Genomic_DNA"/>
</dbReference>
<comment type="similarity">
    <text evidence="4">Belongs to the phosphatidylethanolamine-binding protein family. Mitochondrion-specific ribosomal protein mL38 subfamily.</text>
</comment>
<dbReference type="PANTHER" id="PTHR11362">
    <property type="entry name" value="PHOSPHATIDYLETHANOLAMINE-BINDING PROTEIN"/>
    <property type="match status" value="1"/>
</dbReference>
<proteinExistence type="inferred from homology"/>
<dbReference type="GO" id="GO:0005739">
    <property type="term" value="C:mitochondrion"/>
    <property type="evidence" value="ECO:0007669"/>
    <property type="project" value="UniProtKB-SubCell"/>
</dbReference>
<reference evidence="7" key="1">
    <citation type="submission" date="2014-10" db="EMBL/GenBank/DDBJ databases">
        <authorList>
            <person name="King R."/>
        </authorList>
    </citation>
    <scope>NUCLEOTIDE SEQUENCE [LARGE SCALE GENOMIC DNA]</scope>
    <source>
        <strain evidence="7">A3/5</strain>
    </source>
</reference>
<dbReference type="InterPro" id="IPR036610">
    <property type="entry name" value="PEBP-like_sf"/>
</dbReference>
<name>A0A2L2SYB1_9HYPO</name>
<evidence type="ECO:0000256" key="3">
    <source>
        <dbReference type="ARBA" id="ARBA00037226"/>
    </source>
</evidence>
<dbReference type="FunFam" id="3.90.280.10:FF:000004">
    <property type="entry name" value="Mitochondrial large ribosomal subunit YmL35"/>
    <property type="match status" value="1"/>
</dbReference>
<protein>
    <recommendedName>
        <fullName evidence="5">Large ribosomal subunit protein mL38</fullName>
    </recommendedName>
</protein>
<dbReference type="InterPro" id="IPR008914">
    <property type="entry name" value="PEBP"/>
</dbReference>
<dbReference type="CDD" id="cd00866">
    <property type="entry name" value="PEBP_euk"/>
    <property type="match status" value="1"/>
</dbReference>
<dbReference type="STRING" id="56646.A0A2L2SYB1"/>
<evidence type="ECO:0000256" key="4">
    <source>
        <dbReference type="ARBA" id="ARBA00038016"/>
    </source>
</evidence>
<dbReference type="SUPFAM" id="SSF49777">
    <property type="entry name" value="PEBP-like"/>
    <property type="match status" value="1"/>
</dbReference>